<keyword evidence="2" id="KW-1185">Reference proteome</keyword>
<comment type="caution">
    <text evidence="1">The sequence shown here is derived from an EMBL/GenBank/DDBJ whole genome shotgun (WGS) entry which is preliminary data.</text>
</comment>
<feature type="non-terminal residue" evidence="1">
    <location>
        <position position="72"/>
    </location>
</feature>
<protein>
    <submittedName>
        <fullName evidence="1">Uncharacterized protein</fullName>
    </submittedName>
</protein>
<gene>
    <name evidence="1" type="ORF">HHI36_009189</name>
</gene>
<evidence type="ECO:0000313" key="1">
    <source>
        <dbReference type="EMBL" id="KAL3270131.1"/>
    </source>
</evidence>
<dbReference type="AlphaFoldDB" id="A0ABD2MVH4"/>
<dbReference type="EMBL" id="JABFTP020000021">
    <property type="protein sequence ID" value="KAL3270131.1"/>
    <property type="molecule type" value="Genomic_DNA"/>
</dbReference>
<organism evidence="1 2">
    <name type="scientific">Cryptolaemus montrouzieri</name>
    <dbReference type="NCBI Taxonomy" id="559131"/>
    <lineage>
        <taxon>Eukaryota</taxon>
        <taxon>Metazoa</taxon>
        <taxon>Ecdysozoa</taxon>
        <taxon>Arthropoda</taxon>
        <taxon>Hexapoda</taxon>
        <taxon>Insecta</taxon>
        <taxon>Pterygota</taxon>
        <taxon>Neoptera</taxon>
        <taxon>Endopterygota</taxon>
        <taxon>Coleoptera</taxon>
        <taxon>Polyphaga</taxon>
        <taxon>Cucujiformia</taxon>
        <taxon>Coccinelloidea</taxon>
        <taxon>Coccinellidae</taxon>
        <taxon>Scymninae</taxon>
        <taxon>Scymnini</taxon>
        <taxon>Cryptolaemus</taxon>
    </lineage>
</organism>
<evidence type="ECO:0000313" key="2">
    <source>
        <dbReference type="Proteomes" id="UP001516400"/>
    </source>
</evidence>
<reference evidence="1 2" key="1">
    <citation type="journal article" date="2021" name="BMC Biol.">
        <title>Horizontally acquired antibacterial genes associated with adaptive radiation of ladybird beetles.</title>
        <authorList>
            <person name="Li H.S."/>
            <person name="Tang X.F."/>
            <person name="Huang Y.H."/>
            <person name="Xu Z.Y."/>
            <person name="Chen M.L."/>
            <person name="Du X.Y."/>
            <person name="Qiu B.Y."/>
            <person name="Chen P.T."/>
            <person name="Zhang W."/>
            <person name="Slipinski A."/>
            <person name="Escalona H.E."/>
            <person name="Waterhouse R.M."/>
            <person name="Zwick A."/>
            <person name="Pang H."/>
        </authorList>
    </citation>
    <scope>NUCLEOTIDE SEQUENCE [LARGE SCALE GENOMIC DNA]</scope>
    <source>
        <strain evidence="1">SYSU2018</strain>
    </source>
</reference>
<sequence length="72" mass="8745">MINYHANIKLAMKRAAHESLGYEQKRKIQKAPTWLTNELKQSIDEKKKCYHRWVLDKTNVNWERYKAKNREA</sequence>
<accession>A0ABD2MVH4</accession>
<proteinExistence type="predicted"/>
<dbReference type="Proteomes" id="UP001516400">
    <property type="component" value="Unassembled WGS sequence"/>
</dbReference>
<name>A0ABD2MVH4_9CUCU</name>